<dbReference type="Pfam" id="PF01625">
    <property type="entry name" value="PMSR"/>
    <property type="match status" value="1"/>
</dbReference>
<comment type="function">
    <text evidence="5">Has an important function as a repair enzyme for proteins that have been inactivated by oxidation. Catalyzes the reversible oxidation-reduction of methionine sulfoxide in proteins to methionine.</text>
</comment>
<keyword evidence="2 5" id="KW-0560">Oxidoreductase</keyword>
<dbReference type="PANTHER" id="PTHR43774">
    <property type="entry name" value="PEPTIDE METHIONINE SULFOXIDE REDUCTASE"/>
    <property type="match status" value="1"/>
</dbReference>
<proteinExistence type="inferred from homology"/>
<comment type="catalytic activity">
    <reaction evidence="3 5">
        <text>L-methionyl-[protein] + [thioredoxin]-disulfide + H2O = L-methionyl-(S)-S-oxide-[protein] + [thioredoxin]-dithiol</text>
        <dbReference type="Rhea" id="RHEA:14217"/>
        <dbReference type="Rhea" id="RHEA-COMP:10698"/>
        <dbReference type="Rhea" id="RHEA-COMP:10700"/>
        <dbReference type="Rhea" id="RHEA-COMP:12313"/>
        <dbReference type="Rhea" id="RHEA-COMP:12315"/>
        <dbReference type="ChEBI" id="CHEBI:15377"/>
        <dbReference type="ChEBI" id="CHEBI:16044"/>
        <dbReference type="ChEBI" id="CHEBI:29950"/>
        <dbReference type="ChEBI" id="CHEBI:44120"/>
        <dbReference type="ChEBI" id="CHEBI:50058"/>
        <dbReference type="EC" id="1.8.4.11"/>
    </reaction>
</comment>
<dbReference type="NCBIfam" id="TIGR00401">
    <property type="entry name" value="msrA"/>
    <property type="match status" value="1"/>
</dbReference>
<dbReference type="InterPro" id="IPR036509">
    <property type="entry name" value="Met_Sox_Rdtase_MsrA_sf"/>
</dbReference>
<dbReference type="Proteomes" id="UP000182321">
    <property type="component" value="Unassembled WGS sequence"/>
</dbReference>
<dbReference type="EMBL" id="FNZX01000003">
    <property type="protein sequence ID" value="SEK17455.1"/>
    <property type="molecule type" value="Genomic_DNA"/>
</dbReference>
<evidence type="ECO:0000256" key="4">
    <source>
        <dbReference type="ARBA" id="ARBA00048782"/>
    </source>
</evidence>
<feature type="domain" description="Peptide methionine sulphoxide reductase MsrA" evidence="6">
    <location>
        <begin position="2"/>
        <end position="149"/>
    </location>
</feature>
<evidence type="ECO:0000313" key="7">
    <source>
        <dbReference type="EMBL" id="SEK17455.1"/>
    </source>
</evidence>
<evidence type="ECO:0000256" key="3">
    <source>
        <dbReference type="ARBA" id="ARBA00047806"/>
    </source>
</evidence>
<gene>
    <name evidence="5" type="primary">msrA</name>
    <name evidence="7" type="ORF">SAMN02910377_00013</name>
</gene>
<name>A0A1H7F2W0_9FIRM</name>
<dbReference type="AlphaFoldDB" id="A0A1H7F2W0"/>
<dbReference type="InterPro" id="IPR002569">
    <property type="entry name" value="Met_Sox_Rdtase_MsrA_dom"/>
</dbReference>
<evidence type="ECO:0000313" key="8">
    <source>
        <dbReference type="Proteomes" id="UP000182321"/>
    </source>
</evidence>
<evidence type="ECO:0000256" key="5">
    <source>
        <dbReference type="HAMAP-Rule" id="MF_01401"/>
    </source>
</evidence>
<dbReference type="HAMAP" id="MF_01401">
    <property type="entry name" value="MsrA"/>
    <property type="match status" value="1"/>
</dbReference>
<comment type="catalytic activity">
    <reaction evidence="4 5">
        <text>[thioredoxin]-disulfide + L-methionine + H2O = L-methionine (S)-S-oxide + [thioredoxin]-dithiol</text>
        <dbReference type="Rhea" id="RHEA:19993"/>
        <dbReference type="Rhea" id="RHEA-COMP:10698"/>
        <dbReference type="Rhea" id="RHEA-COMP:10700"/>
        <dbReference type="ChEBI" id="CHEBI:15377"/>
        <dbReference type="ChEBI" id="CHEBI:29950"/>
        <dbReference type="ChEBI" id="CHEBI:50058"/>
        <dbReference type="ChEBI" id="CHEBI:57844"/>
        <dbReference type="ChEBI" id="CHEBI:58772"/>
        <dbReference type="EC" id="1.8.4.11"/>
    </reaction>
</comment>
<keyword evidence="8" id="KW-1185">Reference proteome</keyword>
<dbReference type="Gene3D" id="3.30.1060.10">
    <property type="entry name" value="Peptide methionine sulphoxide reductase MsrA"/>
    <property type="match status" value="1"/>
</dbReference>
<evidence type="ECO:0000256" key="2">
    <source>
        <dbReference type="ARBA" id="ARBA00023002"/>
    </source>
</evidence>
<protein>
    <recommendedName>
        <fullName evidence="5">Peptide methionine sulfoxide reductase MsrA</fullName>
        <shortName evidence="5">Protein-methionine-S-oxide reductase</shortName>
        <ecNumber evidence="5">1.8.4.11</ecNumber>
    </recommendedName>
    <alternativeName>
        <fullName evidence="5">Peptide-methionine (S)-S-oxide reductase</fullName>
        <shortName evidence="5">Peptide Met(O) reductase</shortName>
    </alternativeName>
</protein>
<reference evidence="8" key="1">
    <citation type="submission" date="2016-10" db="EMBL/GenBank/DDBJ databases">
        <authorList>
            <person name="Varghese N."/>
        </authorList>
    </citation>
    <scope>NUCLEOTIDE SEQUENCE [LARGE SCALE GENOMIC DNA]</scope>
    <source>
        <strain evidence="8">ACV-9</strain>
    </source>
</reference>
<organism evidence="7 8">
    <name type="scientific">Pseudobutyrivibrio ruminis</name>
    <dbReference type="NCBI Taxonomy" id="46206"/>
    <lineage>
        <taxon>Bacteria</taxon>
        <taxon>Bacillati</taxon>
        <taxon>Bacillota</taxon>
        <taxon>Clostridia</taxon>
        <taxon>Lachnospirales</taxon>
        <taxon>Lachnospiraceae</taxon>
        <taxon>Pseudobutyrivibrio</taxon>
    </lineage>
</organism>
<evidence type="ECO:0000259" key="6">
    <source>
        <dbReference type="Pfam" id="PF01625"/>
    </source>
</evidence>
<dbReference type="PANTHER" id="PTHR43774:SF1">
    <property type="entry name" value="PEPTIDE METHIONINE SULFOXIDE REDUCTASE MSRA 2"/>
    <property type="match status" value="1"/>
</dbReference>
<dbReference type="RefSeq" id="WP_074788582.1">
    <property type="nucleotide sequence ID" value="NZ_FNZX01000003.1"/>
</dbReference>
<comment type="similarity">
    <text evidence="1 5">Belongs to the MsrA Met sulfoxide reductase family.</text>
</comment>
<dbReference type="SUPFAM" id="SSF55068">
    <property type="entry name" value="Peptide methionine sulfoxide reductase"/>
    <property type="match status" value="1"/>
</dbReference>
<dbReference type="GO" id="GO:0033744">
    <property type="term" value="F:L-methionine:thioredoxin-disulfide S-oxidoreductase activity"/>
    <property type="evidence" value="ECO:0007669"/>
    <property type="project" value="RHEA"/>
</dbReference>
<evidence type="ECO:0000256" key="1">
    <source>
        <dbReference type="ARBA" id="ARBA00005591"/>
    </source>
</evidence>
<feature type="active site" evidence="5">
    <location>
        <position position="9"/>
    </location>
</feature>
<dbReference type="GO" id="GO:0008113">
    <property type="term" value="F:peptide-methionine (S)-S-oxide reductase activity"/>
    <property type="evidence" value="ECO:0007669"/>
    <property type="project" value="UniProtKB-UniRule"/>
</dbReference>
<dbReference type="EC" id="1.8.4.11" evidence="5"/>
<sequence length="161" mass="18520">MKAYFAGGCFWCVTPIYKIYGVDQVTCGYSGGDEVNPTYEDVKAQKTGHRETIELTYDPANVTYDKLLDIYLANVDPFDGEGQFIDKGFSYTLAIYYNSDEEKAIAEKKIKELEQETGEKVQISVEKFKSFYEAEEEHQDYYLKNPEAFEKELIESGRKES</sequence>
<accession>A0A1H7F2W0</accession>